<feature type="chain" id="PRO_5008052122" description="non-specific serine/threonine protein kinase" evidence="22">
    <location>
        <begin position="28"/>
        <end position="673"/>
    </location>
</feature>
<comment type="subcellular location">
    <subcellularLocation>
        <location evidence="1">Cell membrane</location>
        <topology evidence="1">Single-pass membrane protein</topology>
    </subcellularLocation>
</comment>
<keyword evidence="7" id="KW-0808">Transferase</keyword>
<evidence type="ECO:0000256" key="12">
    <source>
        <dbReference type="ARBA" id="ARBA00022777"/>
    </source>
</evidence>
<dbReference type="Gene3D" id="3.80.10.10">
    <property type="entry name" value="Ribonuclease Inhibitor"/>
    <property type="match status" value="1"/>
</dbReference>
<dbReference type="Gene3D" id="3.30.200.20">
    <property type="entry name" value="Phosphorylase Kinase, domain 1"/>
    <property type="match status" value="1"/>
</dbReference>
<dbReference type="SUPFAM" id="SSF56112">
    <property type="entry name" value="Protein kinase-like (PK-like)"/>
    <property type="match status" value="1"/>
</dbReference>
<comment type="catalytic activity">
    <reaction evidence="17">
        <text>L-threonyl-[protein] + ATP = O-phospho-L-threonyl-[protein] + ADP + H(+)</text>
        <dbReference type="Rhea" id="RHEA:46608"/>
        <dbReference type="Rhea" id="RHEA-COMP:11060"/>
        <dbReference type="Rhea" id="RHEA-COMP:11605"/>
        <dbReference type="ChEBI" id="CHEBI:15378"/>
        <dbReference type="ChEBI" id="CHEBI:30013"/>
        <dbReference type="ChEBI" id="CHEBI:30616"/>
        <dbReference type="ChEBI" id="CHEBI:61977"/>
        <dbReference type="ChEBI" id="CHEBI:456216"/>
        <dbReference type="EC" id="2.7.11.1"/>
    </reaction>
</comment>
<keyword evidence="12" id="KW-0418">Kinase</keyword>
<dbReference type="Pfam" id="PF07714">
    <property type="entry name" value="PK_Tyr_Ser-Thr"/>
    <property type="match status" value="1"/>
</dbReference>
<evidence type="ECO:0000256" key="2">
    <source>
        <dbReference type="ARBA" id="ARBA00008684"/>
    </source>
</evidence>
<dbReference type="Proteomes" id="UP000077202">
    <property type="component" value="Unassembled WGS sequence"/>
</dbReference>
<dbReference type="InterPro" id="IPR001245">
    <property type="entry name" value="Ser-Thr/Tyr_kinase_cat_dom"/>
</dbReference>
<dbReference type="PANTHER" id="PTHR48006">
    <property type="entry name" value="LEUCINE-RICH REPEAT-CONTAINING PROTEIN DDB_G0281931-RELATED"/>
    <property type="match status" value="1"/>
</dbReference>
<dbReference type="SUPFAM" id="SSF52058">
    <property type="entry name" value="L domain-like"/>
    <property type="match status" value="1"/>
</dbReference>
<evidence type="ECO:0000256" key="10">
    <source>
        <dbReference type="ARBA" id="ARBA00022737"/>
    </source>
</evidence>
<evidence type="ECO:0000256" key="18">
    <source>
        <dbReference type="ARBA" id="ARBA00048679"/>
    </source>
</evidence>
<evidence type="ECO:0000256" key="1">
    <source>
        <dbReference type="ARBA" id="ARBA00004162"/>
    </source>
</evidence>
<keyword evidence="14 21" id="KW-1133">Transmembrane helix</keyword>
<dbReference type="GO" id="GO:0005886">
    <property type="term" value="C:plasma membrane"/>
    <property type="evidence" value="ECO:0007669"/>
    <property type="project" value="UniProtKB-SubCell"/>
</dbReference>
<keyword evidence="15 21" id="KW-0472">Membrane</keyword>
<evidence type="ECO:0000256" key="21">
    <source>
        <dbReference type="SAM" id="Phobius"/>
    </source>
</evidence>
<dbReference type="AlphaFoldDB" id="A0A176VXF9"/>
<keyword evidence="11 19" id="KW-0547">Nucleotide-binding</keyword>
<dbReference type="FunFam" id="3.80.10.10:FF:000024">
    <property type="entry name" value="Somatic embryogenesis receptor kinase 1"/>
    <property type="match status" value="1"/>
</dbReference>
<evidence type="ECO:0000256" key="9">
    <source>
        <dbReference type="ARBA" id="ARBA00022729"/>
    </source>
</evidence>
<keyword evidence="8 21" id="KW-0812">Transmembrane</keyword>
<dbReference type="PANTHER" id="PTHR48006:SF102">
    <property type="entry name" value="LEUCINE-RICH REPEAT-CONTAINING PROTEIN DDB_G0281931-RELATED"/>
    <property type="match status" value="1"/>
</dbReference>
<sequence>MQQQQVQLLPLLKAAWLLAWALRPAVASNEEGNGMGVCAPFCHLSPHPTSPRDPNRSGAHGMGSDGAWHGSEDEFTRSGDALYLVRSSLVDPNDTLRSWDPKMVNPCSWPYVDCEGDSVVRVDLGMQGLSGTLAPSIGLLKNLQYLKMQNNHITGPLPDSLGDLTNLQSLDLYQNNFTGEIPSSLGALVQLKFLRLFNNSLSGEIPASLANLSNLQVLDVGFNNLSGRVPVDVKVEQFRGDGNPFLCGAITGNPCPGDPLISPQSSAISEGHSDSESNKKLLGGLVTCVVVVAAVTLYFLYHKHKRLNRKENFFDVAAEDDPEVPLGQLKKFSFRELQIATDNFSSKNILGQGGFGKVYKGYLSDGTTVAVKRLKEDHSPEGEHAFQTEVEMISNAVHRNLLRLQGFCTTPSERILVYPYMPNGSVASHLRASNPRDHYNGDPGLGWPTRKRIALGAARGLSYLHDHCDPKIIHRDVKAANVLLDEEYEAVVGDFGLAKLIDYKDTHVTTAVRGTAGHIAPEYLSTGKSSEKTDVYGYGIMLLELITGQRAYDFQRLANDDDLMLLDWVKRLQHEKKLEQLVDGELKRSYNAREVEELIQVALLCTQASPSDRPKMTEVVRMLEGDGLAERWEQWEKLELVRQRELDLGPHRYFEWVEDSTVNMEAVELSAGR</sequence>
<evidence type="ECO:0000256" key="7">
    <source>
        <dbReference type="ARBA" id="ARBA00022679"/>
    </source>
</evidence>
<dbReference type="PROSITE" id="PS00107">
    <property type="entry name" value="PROTEIN_KINASE_ATP"/>
    <property type="match status" value="1"/>
</dbReference>
<dbReference type="InterPro" id="IPR055414">
    <property type="entry name" value="LRR_R13L4/SHOC2-like"/>
</dbReference>
<dbReference type="InterPro" id="IPR017441">
    <property type="entry name" value="Protein_kinase_ATP_BS"/>
</dbReference>
<dbReference type="PROSITE" id="PS50011">
    <property type="entry name" value="PROTEIN_KINASE_DOM"/>
    <property type="match status" value="1"/>
</dbReference>
<evidence type="ECO:0000313" key="25">
    <source>
        <dbReference type="Proteomes" id="UP000077202"/>
    </source>
</evidence>
<evidence type="ECO:0000256" key="11">
    <source>
        <dbReference type="ARBA" id="ARBA00022741"/>
    </source>
</evidence>
<evidence type="ECO:0000256" key="17">
    <source>
        <dbReference type="ARBA" id="ARBA00047899"/>
    </source>
</evidence>
<dbReference type="GO" id="GO:0004674">
    <property type="term" value="F:protein serine/threonine kinase activity"/>
    <property type="evidence" value="ECO:0007669"/>
    <property type="project" value="UniProtKB-KW"/>
</dbReference>
<evidence type="ECO:0000256" key="6">
    <source>
        <dbReference type="ARBA" id="ARBA00022614"/>
    </source>
</evidence>
<dbReference type="SMART" id="SM00220">
    <property type="entry name" value="S_TKc"/>
    <property type="match status" value="1"/>
</dbReference>
<keyword evidence="16" id="KW-0325">Glycoprotein</keyword>
<evidence type="ECO:0000256" key="3">
    <source>
        <dbReference type="ARBA" id="ARBA00012513"/>
    </source>
</evidence>
<evidence type="ECO:0000313" key="24">
    <source>
        <dbReference type="EMBL" id="OAE25504.1"/>
    </source>
</evidence>
<evidence type="ECO:0000256" key="8">
    <source>
        <dbReference type="ARBA" id="ARBA00022692"/>
    </source>
</evidence>
<keyword evidence="6" id="KW-0433">Leucine-rich repeat</keyword>
<evidence type="ECO:0000256" key="19">
    <source>
        <dbReference type="PROSITE-ProRule" id="PRU10141"/>
    </source>
</evidence>
<dbReference type="InterPro" id="IPR032675">
    <property type="entry name" value="LRR_dom_sf"/>
</dbReference>
<evidence type="ECO:0000256" key="16">
    <source>
        <dbReference type="ARBA" id="ARBA00023180"/>
    </source>
</evidence>
<dbReference type="FunFam" id="1.10.510.10:FF:000016">
    <property type="entry name" value="Somatic embryogenesis receptor-like kinase 1"/>
    <property type="match status" value="1"/>
</dbReference>
<proteinExistence type="inferred from homology"/>
<keyword evidence="5" id="KW-0723">Serine/threonine-protein kinase</keyword>
<dbReference type="InterPro" id="IPR013210">
    <property type="entry name" value="LRR_N_plant-typ"/>
</dbReference>
<keyword evidence="9 22" id="KW-0732">Signal</keyword>
<dbReference type="InterPro" id="IPR051824">
    <property type="entry name" value="LRR_Rcpt-Like_S/T_Kinase"/>
</dbReference>
<dbReference type="FunFam" id="3.30.200.20:FF:000015">
    <property type="entry name" value="Somatic embryogenesis receptor kinase 1"/>
    <property type="match status" value="1"/>
</dbReference>
<comment type="caution">
    <text evidence="24">The sequence shown here is derived from an EMBL/GenBank/DDBJ whole genome shotgun (WGS) entry which is preliminary data.</text>
</comment>
<dbReference type="Gene3D" id="1.10.510.10">
    <property type="entry name" value="Transferase(Phosphotransferase) domain 1"/>
    <property type="match status" value="1"/>
</dbReference>
<protein>
    <recommendedName>
        <fullName evidence="3">non-specific serine/threonine protein kinase</fullName>
        <ecNumber evidence="3">2.7.11.1</ecNumber>
    </recommendedName>
</protein>
<dbReference type="GO" id="GO:0005524">
    <property type="term" value="F:ATP binding"/>
    <property type="evidence" value="ECO:0007669"/>
    <property type="project" value="UniProtKB-UniRule"/>
</dbReference>
<dbReference type="Pfam" id="PF08263">
    <property type="entry name" value="LRRNT_2"/>
    <property type="match status" value="1"/>
</dbReference>
<keyword evidence="25" id="KW-1185">Reference proteome</keyword>
<evidence type="ECO:0000256" key="13">
    <source>
        <dbReference type="ARBA" id="ARBA00022840"/>
    </source>
</evidence>
<feature type="transmembrane region" description="Helical" evidence="21">
    <location>
        <begin position="281"/>
        <end position="301"/>
    </location>
</feature>
<dbReference type="EMBL" id="LVLJ01002329">
    <property type="protein sequence ID" value="OAE25504.1"/>
    <property type="molecule type" value="Genomic_DNA"/>
</dbReference>
<evidence type="ECO:0000256" key="4">
    <source>
        <dbReference type="ARBA" id="ARBA00022475"/>
    </source>
</evidence>
<comment type="catalytic activity">
    <reaction evidence="18">
        <text>L-seryl-[protein] + ATP = O-phospho-L-seryl-[protein] + ADP + H(+)</text>
        <dbReference type="Rhea" id="RHEA:17989"/>
        <dbReference type="Rhea" id="RHEA-COMP:9863"/>
        <dbReference type="Rhea" id="RHEA-COMP:11604"/>
        <dbReference type="ChEBI" id="CHEBI:15378"/>
        <dbReference type="ChEBI" id="CHEBI:29999"/>
        <dbReference type="ChEBI" id="CHEBI:30616"/>
        <dbReference type="ChEBI" id="CHEBI:83421"/>
        <dbReference type="ChEBI" id="CHEBI:456216"/>
        <dbReference type="EC" id="2.7.11.1"/>
    </reaction>
</comment>
<keyword evidence="4" id="KW-1003">Cell membrane</keyword>
<feature type="binding site" evidence="19">
    <location>
        <position position="372"/>
    </location>
    <ligand>
        <name>ATP</name>
        <dbReference type="ChEBI" id="CHEBI:30616"/>
    </ligand>
</feature>
<reference evidence="24" key="1">
    <citation type="submission" date="2016-03" db="EMBL/GenBank/DDBJ databases">
        <title>Mechanisms controlling the formation of the plant cell surface in tip-growing cells are functionally conserved among land plants.</title>
        <authorList>
            <person name="Honkanen S."/>
            <person name="Jones V.A."/>
            <person name="Morieri G."/>
            <person name="Champion C."/>
            <person name="Hetherington A.J."/>
            <person name="Kelly S."/>
            <person name="Saint-Marcoux D."/>
            <person name="Proust H."/>
            <person name="Prescott H."/>
            <person name="Dolan L."/>
        </authorList>
    </citation>
    <scope>NUCLEOTIDE SEQUENCE [LARGE SCALE GENOMIC DNA]</scope>
    <source>
        <tissue evidence="24">Whole gametophyte</tissue>
    </source>
</reference>
<evidence type="ECO:0000256" key="20">
    <source>
        <dbReference type="SAM" id="MobiDB-lite"/>
    </source>
</evidence>
<keyword evidence="10" id="KW-0677">Repeat</keyword>
<evidence type="ECO:0000256" key="14">
    <source>
        <dbReference type="ARBA" id="ARBA00022989"/>
    </source>
</evidence>
<feature type="signal peptide" evidence="22">
    <location>
        <begin position="1"/>
        <end position="27"/>
    </location>
</feature>
<dbReference type="InterPro" id="IPR000719">
    <property type="entry name" value="Prot_kinase_dom"/>
</dbReference>
<accession>A0A176VXF9</accession>
<dbReference type="Pfam" id="PF23598">
    <property type="entry name" value="LRR_14"/>
    <property type="match status" value="1"/>
</dbReference>
<evidence type="ECO:0000256" key="5">
    <source>
        <dbReference type="ARBA" id="ARBA00022527"/>
    </source>
</evidence>
<feature type="region of interest" description="Disordered" evidence="20">
    <location>
        <begin position="48"/>
        <end position="71"/>
    </location>
</feature>
<evidence type="ECO:0000256" key="15">
    <source>
        <dbReference type="ARBA" id="ARBA00023136"/>
    </source>
</evidence>
<keyword evidence="13 19" id="KW-0067">ATP-binding</keyword>
<dbReference type="InterPro" id="IPR011009">
    <property type="entry name" value="Kinase-like_dom_sf"/>
</dbReference>
<organism evidence="24 25">
    <name type="scientific">Marchantia polymorpha subsp. ruderalis</name>
    <dbReference type="NCBI Taxonomy" id="1480154"/>
    <lineage>
        <taxon>Eukaryota</taxon>
        <taxon>Viridiplantae</taxon>
        <taxon>Streptophyta</taxon>
        <taxon>Embryophyta</taxon>
        <taxon>Marchantiophyta</taxon>
        <taxon>Marchantiopsida</taxon>
        <taxon>Marchantiidae</taxon>
        <taxon>Marchantiales</taxon>
        <taxon>Marchantiaceae</taxon>
        <taxon>Marchantia</taxon>
    </lineage>
</organism>
<dbReference type="InterPro" id="IPR008271">
    <property type="entry name" value="Ser/Thr_kinase_AS"/>
</dbReference>
<name>A0A176VXF9_MARPO</name>
<dbReference type="PROSITE" id="PS00108">
    <property type="entry name" value="PROTEIN_KINASE_ST"/>
    <property type="match status" value="1"/>
</dbReference>
<comment type="similarity">
    <text evidence="2">Belongs to the protein kinase superfamily. Ser/Thr protein kinase family.</text>
</comment>
<evidence type="ECO:0000259" key="23">
    <source>
        <dbReference type="PROSITE" id="PS50011"/>
    </source>
</evidence>
<evidence type="ECO:0000256" key="22">
    <source>
        <dbReference type="SAM" id="SignalP"/>
    </source>
</evidence>
<feature type="domain" description="Protein kinase" evidence="23">
    <location>
        <begin position="344"/>
        <end position="654"/>
    </location>
</feature>
<gene>
    <name evidence="24" type="ORF">AXG93_1543s1200</name>
</gene>
<dbReference type="EC" id="2.7.11.1" evidence="3"/>